<dbReference type="AlphaFoldDB" id="A0A4P5NLA1"/>
<comment type="caution">
    <text evidence="2">The sequence shown here is derived from an EMBL/GenBank/DDBJ whole genome shotgun (WGS) entry which is preliminary data.</text>
</comment>
<evidence type="ECO:0000259" key="1">
    <source>
        <dbReference type="Pfam" id="PF04734"/>
    </source>
</evidence>
<dbReference type="Pfam" id="PF04734">
    <property type="entry name" value="Ceramidase_alk"/>
    <property type="match status" value="1"/>
</dbReference>
<sequence>MPSRRDFMGGMGLGALVALGAVPVHAAMAAKPAFRAGSGRADIVFPASQFPIDGFTGQHDPLAVRVLLLDDGTTRLAIVVVDLTSIFDDLITAIKATVTDVAGIAAPNIIVSASHTFSAPHVFAAGQTPPGTDMKANAAAWQAVIQAARQAATRAFAMRQPARLGAGVGTSRVSVNRDVWTPYGWWLGADDAGDTDPTVSVLRIDRLDGRPLAVMTNFAVQSSVMDGSVSSTGGRLMTADLAGAAMRHVEAQYGPDATALFVVGAAGDQAPYLQASRPVVNADGQAGRIDIHEAGFAIVDLLGARLGAQIVDVAGKIRTADMPTLDIRRENIQVASQAFPPRTGRATGPVTTFAYTAGSPVSLPVVLVRIGDLALVGVQPELAAGLGARIRDHSPFAHTMVATMIDGGAKYMPDARSYDRYTYEARSSSFAKGAGEAACAQIAALLKQARPATR</sequence>
<dbReference type="RefSeq" id="WP_227002333.1">
    <property type="nucleotide sequence ID" value="NZ_BDLU01000014.1"/>
</dbReference>
<organism evidence="2 3">
    <name type="scientific">Komagataeibacter diospyri</name>
    <dbReference type="NCBI Taxonomy" id="1932662"/>
    <lineage>
        <taxon>Bacteria</taxon>
        <taxon>Pseudomonadati</taxon>
        <taxon>Pseudomonadota</taxon>
        <taxon>Alphaproteobacteria</taxon>
        <taxon>Acetobacterales</taxon>
        <taxon>Acetobacteraceae</taxon>
        <taxon>Komagataeibacter</taxon>
    </lineage>
</organism>
<name>A0A4P5NLA1_9PROT</name>
<dbReference type="InterPro" id="IPR031329">
    <property type="entry name" value="NEUT/ALK_ceramidase_N"/>
</dbReference>
<dbReference type="PROSITE" id="PS51318">
    <property type="entry name" value="TAT"/>
    <property type="match status" value="1"/>
</dbReference>
<evidence type="ECO:0000313" key="3">
    <source>
        <dbReference type="Proteomes" id="UP000315095"/>
    </source>
</evidence>
<gene>
    <name evidence="2" type="ORF">MSKU9_0539</name>
</gene>
<dbReference type="EMBL" id="BDLU01000014">
    <property type="protein sequence ID" value="GCE82398.1"/>
    <property type="molecule type" value="Genomic_DNA"/>
</dbReference>
<dbReference type="Proteomes" id="UP000315095">
    <property type="component" value="Unassembled WGS sequence"/>
</dbReference>
<evidence type="ECO:0000313" key="2">
    <source>
        <dbReference type="EMBL" id="GCE82398.1"/>
    </source>
</evidence>
<keyword evidence="3" id="KW-1185">Reference proteome</keyword>
<accession>A0A4P5NLA1</accession>
<feature type="domain" description="Neutral/alkaline non-lysosomal ceramidase N-terminal" evidence="1">
    <location>
        <begin position="34"/>
        <end position="271"/>
    </location>
</feature>
<reference evidence="3" key="1">
    <citation type="submission" date="2017-01" db="EMBL/GenBank/DDBJ databases">
        <title>Komagataeibacter sp. MSKU9 whole genome sequencing project.</title>
        <authorList>
            <person name="Matsutani M."/>
            <person name="Naloka K."/>
            <person name="Theeragool G."/>
            <person name="Yakushi T."/>
            <person name="Matsushita K."/>
        </authorList>
    </citation>
    <scope>NUCLEOTIDE SEQUENCE [LARGE SCALE GENOMIC DNA]</scope>
    <source>
        <strain evidence="3">MSKU9</strain>
    </source>
</reference>
<protein>
    <recommendedName>
        <fullName evidence="1">Neutral/alkaline non-lysosomal ceramidase N-terminal domain-containing protein</fullName>
    </recommendedName>
</protein>
<proteinExistence type="predicted"/>
<dbReference type="InterPro" id="IPR006311">
    <property type="entry name" value="TAT_signal"/>
</dbReference>